<keyword evidence="4 8" id="KW-1133">Transmembrane helix</keyword>
<protein>
    <recommendedName>
        <fullName evidence="11">Major facilitator superfamily (MFS) profile domain-containing protein</fullName>
    </recommendedName>
</protein>
<keyword evidence="10" id="KW-1185">Reference proteome</keyword>
<feature type="transmembrane region" description="Helical" evidence="8">
    <location>
        <begin position="139"/>
        <end position="158"/>
    </location>
</feature>
<dbReference type="EMBL" id="PNBA02000002">
    <property type="protein sequence ID" value="KAG6434811.1"/>
    <property type="molecule type" value="Genomic_DNA"/>
</dbReference>
<keyword evidence="3 8" id="KW-0812">Transmembrane</keyword>
<comment type="subcellular location">
    <subcellularLocation>
        <location evidence="1">Membrane</location>
        <topology evidence="1">Multi-pass membrane protein</topology>
    </subcellularLocation>
</comment>
<dbReference type="InterPro" id="IPR044770">
    <property type="entry name" value="MFS_spinster-like"/>
</dbReference>
<evidence type="ECO:0000256" key="4">
    <source>
        <dbReference type="ARBA" id="ARBA00022989"/>
    </source>
</evidence>
<evidence type="ECO:0000256" key="6">
    <source>
        <dbReference type="ARBA" id="ARBA00024338"/>
    </source>
</evidence>
<evidence type="ECO:0000313" key="9">
    <source>
        <dbReference type="EMBL" id="KAG6434811.1"/>
    </source>
</evidence>
<evidence type="ECO:0000256" key="1">
    <source>
        <dbReference type="ARBA" id="ARBA00004141"/>
    </source>
</evidence>
<comment type="similarity">
    <text evidence="6">Belongs to the major facilitator superfamily. Spinster (TC 2.A.1.49) family.</text>
</comment>
<gene>
    <name evidence="9" type="ORF">SASPL_106454</name>
</gene>
<proteinExistence type="inferred from homology"/>
<name>A0A8X8YLX1_SALSN</name>
<dbReference type="Pfam" id="PF07690">
    <property type="entry name" value="MFS_1"/>
    <property type="match status" value="1"/>
</dbReference>
<dbReference type="Gene3D" id="1.20.1250.20">
    <property type="entry name" value="MFS general substrate transporter like domains"/>
    <property type="match status" value="1"/>
</dbReference>
<sequence>MGLALPLLHRQFSPDSTDDSSRGTAFGWLQLTSNLGSVIGGLLSLLIAQITLMGIPGWRISFQLVGIASVIVGLLVWLFAIDPHFPKGCASASDQAPHKSFKLDVKDLAQEAKSSISSGSGIPLAAILLLAVPNNPSTVLVHGIVMFITGFCISWNAAATNNPIFAEIVLEKSRTSIYALDRSFESVFSSFAPPTVGLYKPIVPDGSDSISTDRENAASLAEALFAAIALPMALCCQNQSDPILDRTGLDLSCQNWYGSVLDGTGKFLH</sequence>
<organism evidence="9">
    <name type="scientific">Salvia splendens</name>
    <name type="common">Scarlet sage</name>
    <dbReference type="NCBI Taxonomy" id="180675"/>
    <lineage>
        <taxon>Eukaryota</taxon>
        <taxon>Viridiplantae</taxon>
        <taxon>Streptophyta</taxon>
        <taxon>Embryophyta</taxon>
        <taxon>Tracheophyta</taxon>
        <taxon>Spermatophyta</taxon>
        <taxon>Magnoliopsida</taxon>
        <taxon>eudicotyledons</taxon>
        <taxon>Gunneridae</taxon>
        <taxon>Pentapetalae</taxon>
        <taxon>asterids</taxon>
        <taxon>lamiids</taxon>
        <taxon>Lamiales</taxon>
        <taxon>Lamiaceae</taxon>
        <taxon>Nepetoideae</taxon>
        <taxon>Mentheae</taxon>
        <taxon>Salviinae</taxon>
        <taxon>Salvia</taxon>
        <taxon>Salvia subgen. Calosphace</taxon>
        <taxon>core Calosphace</taxon>
    </lineage>
</organism>
<evidence type="ECO:0000256" key="3">
    <source>
        <dbReference type="ARBA" id="ARBA00022692"/>
    </source>
</evidence>
<comment type="similarity">
    <text evidence="7">Belongs to the major facilitator superfamily. Phosphate:H(+) symporter (TC 2.A.1.9) family.</text>
</comment>
<evidence type="ECO:0000256" key="5">
    <source>
        <dbReference type="ARBA" id="ARBA00023136"/>
    </source>
</evidence>
<keyword evidence="5 8" id="KW-0472">Membrane</keyword>
<evidence type="ECO:0000256" key="7">
    <source>
        <dbReference type="ARBA" id="ARBA00044504"/>
    </source>
</evidence>
<comment type="caution">
    <text evidence="9">The sequence shown here is derived from an EMBL/GenBank/DDBJ whole genome shotgun (WGS) entry which is preliminary data.</text>
</comment>
<feature type="transmembrane region" description="Helical" evidence="8">
    <location>
        <begin position="25"/>
        <end position="48"/>
    </location>
</feature>
<dbReference type="PANTHER" id="PTHR23505">
    <property type="entry name" value="SPINSTER"/>
    <property type="match status" value="1"/>
</dbReference>
<accession>A0A8X8YLX1</accession>
<evidence type="ECO:0000256" key="2">
    <source>
        <dbReference type="ARBA" id="ARBA00022448"/>
    </source>
</evidence>
<dbReference type="SUPFAM" id="SSF103473">
    <property type="entry name" value="MFS general substrate transporter"/>
    <property type="match status" value="1"/>
</dbReference>
<reference evidence="9" key="1">
    <citation type="submission" date="2018-01" db="EMBL/GenBank/DDBJ databases">
        <authorList>
            <person name="Mao J.F."/>
        </authorList>
    </citation>
    <scope>NUCLEOTIDE SEQUENCE</scope>
    <source>
        <strain evidence="9">Huo1</strain>
        <tissue evidence="9">Leaf</tissue>
    </source>
</reference>
<dbReference type="GO" id="GO:0022857">
    <property type="term" value="F:transmembrane transporter activity"/>
    <property type="evidence" value="ECO:0007669"/>
    <property type="project" value="InterPro"/>
</dbReference>
<keyword evidence="2" id="KW-0813">Transport</keyword>
<dbReference type="GO" id="GO:0016020">
    <property type="term" value="C:membrane"/>
    <property type="evidence" value="ECO:0007669"/>
    <property type="project" value="UniProtKB-SubCell"/>
</dbReference>
<evidence type="ECO:0000256" key="8">
    <source>
        <dbReference type="SAM" id="Phobius"/>
    </source>
</evidence>
<dbReference type="PANTHER" id="PTHR23505:SF52">
    <property type="entry name" value="MAJOR FACILITATOR SUPERFAMILY PROTEIN"/>
    <property type="match status" value="1"/>
</dbReference>
<reference evidence="9" key="2">
    <citation type="submission" date="2020-08" db="EMBL/GenBank/DDBJ databases">
        <title>Plant Genome Project.</title>
        <authorList>
            <person name="Zhang R.-G."/>
        </authorList>
    </citation>
    <scope>NUCLEOTIDE SEQUENCE</scope>
    <source>
        <strain evidence="9">Huo1</strain>
        <tissue evidence="9">Leaf</tissue>
    </source>
</reference>
<evidence type="ECO:0000313" key="10">
    <source>
        <dbReference type="Proteomes" id="UP000298416"/>
    </source>
</evidence>
<feature type="transmembrane region" description="Helical" evidence="8">
    <location>
        <begin position="60"/>
        <end position="81"/>
    </location>
</feature>
<dbReference type="InterPro" id="IPR036259">
    <property type="entry name" value="MFS_trans_sf"/>
</dbReference>
<dbReference type="AlphaFoldDB" id="A0A8X8YLX1"/>
<evidence type="ECO:0008006" key="11">
    <source>
        <dbReference type="Google" id="ProtNLM"/>
    </source>
</evidence>
<dbReference type="Proteomes" id="UP000298416">
    <property type="component" value="Unassembled WGS sequence"/>
</dbReference>
<dbReference type="InterPro" id="IPR011701">
    <property type="entry name" value="MFS"/>
</dbReference>